<comment type="caution">
    <text evidence="1">The sequence shown here is derived from an EMBL/GenBank/DDBJ whole genome shotgun (WGS) entry which is preliminary data.</text>
</comment>
<accession>A0A9P7TYM0</accession>
<name>A0A9P7TYM0_9HYPO</name>
<dbReference type="EMBL" id="SRRH01000579">
    <property type="protein sequence ID" value="KAG6287096.1"/>
    <property type="molecule type" value="Genomic_DNA"/>
</dbReference>
<evidence type="ECO:0000313" key="1">
    <source>
        <dbReference type="EMBL" id="KAG6287096.1"/>
    </source>
</evidence>
<dbReference type="Proteomes" id="UP000707071">
    <property type="component" value="Unassembled WGS sequence"/>
</dbReference>
<organism evidence="1 2">
    <name type="scientific">Claviceps aff. purpurea</name>
    <dbReference type="NCBI Taxonomy" id="1967640"/>
    <lineage>
        <taxon>Eukaryota</taxon>
        <taxon>Fungi</taxon>
        <taxon>Dikarya</taxon>
        <taxon>Ascomycota</taxon>
        <taxon>Pezizomycotina</taxon>
        <taxon>Sordariomycetes</taxon>
        <taxon>Hypocreomycetidae</taxon>
        <taxon>Hypocreales</taxon>
        <taxon>Clavicipitaceae</taxon>
        <taxon>Claviceps</taxon>
    </lineage>
</organism>
<evidence type="ECO:0000313" key="2">
    <source>
        <dbReference type="Proteomes" id="UP000707071"/>
    </source>
</evidence>
<sequence>MISGGVTSRAASVTICPPRLLSQQSGTFCNNGIPKCSYHISHHSIETSLHCSPPKRPISSQLCIRSVRPHLHSTILTS</sequence>
<dbReference type="AlphaFoldDB" id="A0A9P7TYM0"/>
<gene>
    <name evidence="1" type="ORF">E4U09_006350</name>
</gene>
<protein>
    <submittedName>
        <fullName evidence="1">Uncharacterized protein</fullName>
    </submittedName>
</protein>
<proteinExistence type="predicted"/>
<reference evidence="1 2" key="1">
    <citation type="journal article" date="2020" name="bioRxiv">
        <title>Whole genome comparisons of ergot fungi reveals the divergence and evolution of species within the genus Claviceps are the result of varying mechanisms driving genome evolution and host range expansion.</title>
        <authorList>
            <person name="Wyka S.A."/>
            <person name="Mondo S.J."/>
            <person name="Liu M."/>
            <person name="Dettman J."/>
            <person name="Nalam V."/>
            <person name="Broders K.D."/>
        </authorList>
    </citation>
    <scope>NUCLEOTIDE SEQUENCE [LARGE SCALE GENOMIC DNA]</scope>
    <source>
        <strain evidence="1 2">Clav52</strain>
    </source>
</reference>
<keyword evidence="2" id="KW-1185">Reference proteome</keyword>